<sequence length="88" mass="10099">MFVVFITKAKEKVLKTLRFVFVLAVLATLLVQLWGFLKSSGLYTKDDVPSGHPMRVEAPVAEVCDDHVDHGWLNKLIDKLRNYRRGEK</sequence>
<name>F6B9L5_DESCC</name>
<keyword evidence="1" id="KW-0812">Transmembrane</keyword>
<keyword evidence="1" id="KW-1133">Transmembrane helix</keyword>
<organism evidence="2 3">
    <name type="scientific">Desulfotomaculum nigrificans (strain DSM 14880 / VKM B-2319 / CO-1-SRB)</name>
    <name type="common">Desulfotomaculum carboxydivorans</name>
    <dbReference type="NCBI Taxonomy" id="868595"/>
    <lineage>
        <taxon>Bacteria</taxon>
        <taxon>Bacillati</taxon>
        <taxon>Bacillota</taxon>
        <taxon>Clostridia</taxon>
        <taxon>Eubacteriales</taxon>
        <taxon>Desulfotomaculaceae</taxon>
        <taxon>Desulfotomaculum</taxon>
    </lineage>
</organism>
<dbReference type="EMBL" id="CP002736">
    <property type="protein sequence ID" value="AEF94911.1"/>
    <property type="molecule type" value="Genomic_DNA"/>
</dbReference>
<dbReference type="AlphaFoldDB" id="F6B9L5"/>
<gene>
    <name evidence="2" type="ordered locus">Desca_2072</name>
</gene>
<feature type="transmembrane region" description="Helical" evidence="1">
    <location>
        <begin position="16"/>
        <end position="37"/>
    </location>
</feature>
<evidence type="ECO:0000256" key="1">
    <source>
        <dbReference type="SAM" id="Phobius"/>
    </source>
</evidence>
<keyword evidence="3" id="KW-1185">Reference proteome</keyword>
<proteinExistence type="predicted"/>
<dbReference type="HOGENOM" id="CLU_2478323_0_0_9"/>
<accession>F6B9L5</accession>
<keyword evidence="1" id="KW-0472">Membrane</keyword>
<evidence type="ECO:0000313" key="2">
    <source>
        <dbReference type="EMBL" id="AEF94911.1"/>
    </source>
</evidence>
<dbReference type="KEGG" id="dca:Desca_2072"/>
<dbReference type="STRING" id="868595.Desca_2072"/>
<dbReference type="Proteomes" id="UP000009226">
    <property type="component" value="Chromosome"/>
</dbReference>
<evidence type="ECO:0000313" key="3">
    <source>
        <dbReference type="Proteomes" id="UP000009226"/>
    </source>
</evidence>
<reference evidence="2" key="1">
    <citation type="submission" date="2011-05" db="EMBL/GenBank/DDBJ databases">
        <title>Complete sequence of Desulfotomaculum carboxydivorans CO-1-SRB.</title>
        <authorList>
            <consortium name="US DOE Joint Genome Institute"/>
            <person name="Lucas S."/>
            <person name="Han J."/>
            <person name="Lapidus A."/>
            <person name="Cheng J.-F."/>
            <person name="Goodwin L."/>
            <person name="Pitluck S."/>
            <person name="Peters L."/>
            <person name="Mikhailova N."/>
            <person name="Lu M."/>
            <person name="Han C."/>
            <person name="Tapia R."/>
            <person name="Land M."/>
            <person name="Hauser L."/>
            <person name="Kyrpides N."/>
            <person name="Ivanova N."/>
            <person name="Pagani I."/>
            <person name="Stams A."/>
            <person name="Plugge C."/>
            <person name="Muyzer G."/>
            <person name="Kuever J."/>
            <person name="Parshina S."/>
            <person name="Ivanova A."/>
            <person name="Nazina T."/>
            <person name="Woyke T."/>
        </authorList>
    </citation>
    <scope>NUCLEOTIDE SEQUENCE [LARGE SCALE GENOMIC DNA]</scope>
    <source>
        <strain evidence="2">CO-1-SRB</strain>
    </source>
</reference>
<protein>
    <submittedName>
        <fullName evidence="2">Uncharacterized protein</fullName>
    </submittedName>
</protein>